<organism evidence="2">
    <name type="scientific">Noccaea caerulescens</name>
    <name type="common">Alpine penny-cress</name>
    <name type="synonym">Thlaspi caerulescens</name>
    <dbReference type="NCBI Taxonomy" id="107243"/>
    <lineage>
        <taxon>Eukaryota</taxon>
        <taxon>Viridiplantae</taxon>
        <taxon>Streptophyta</taxon>
        <taxon>Embryophyta</taxon>
        <taxon>Tracheophyta</taxon>
        <taxon>Spermatophyta</taxon>
        <taxon>Magnoliopsida</taxon>
        <taxon>eudicotyledons</taxon>
        <taxon>Gunneridae</taxon>
        <taxon>Pentapetalae</taxon>
        <taxon>rosids</taxon>
        <taxon>malvids</taxon>
        <taxon>Brassicales</taxon>
        <taxon>Brassicaceae</taxon>
        <taxon>Coluteocarpeae</taxon>
        <taxon>Noccaea</taxon>
    </lineage>
</organism>
<feature type="compositionally biased region" description="Basic residues" evidence="1">
    <location>
        <begin position="93"/>
        <end position="102"/>
    </location>
</feature>
<feature type="region of interest" description="Disordered" evidence="1">
    <location>
        <begin position="67"/>
        <end position="130"/>
    </location>
</feature>
<name>A0A1J3FT52_NOCCA</name>
<evidence type="ECO:0000313" key="2">
    <source>
        <dbReference type="EMBL" id="JAU46967.1"/>
    </source>
</evidence>
<dbReference type="EMBL" id="GEVK01005865">
    <property type="protein sequence ID" value="JAU46967.1"/>
    <property type="molecule type" value="Transcribed_RNA"/>
</dbReference>
<dbReference type="PANTHER" id="PTHR47481">
    <property type="match status" value="1"/>
</dbReference>
<sequence>MHLLNGLSSKFDNIINVIKHRSPPCTFGDARSMLIDEESRLKTKRVSASTNDDGPSSAQLLVATTHHNSTQPPDFSHPRSYNNNYRGGNRNNRGNRGRHGRGRQNFNQNWNPRPSSQPSWLWPQQQQQPIWPQQTWQNNQFQPQLSNAQSGILGATPYQQRGAVYLTQTTPPQGAMTQELIPTALASSFNTMTLQDPSDSGWYMDTGATAHLTSQPGSSNSNSHTPM</sequence>
<feature type="region of interest" description="Disordered" evidence="1">
    <location>
        <begin position="205"/>
        <end position="227"/>
    </location>
</feature>
<feature type="compositionally biased region" description="Polar residues" evidence="1">
    <location>
        <begin position="211"/>
        <end position="227"/>
    </location>
</feature>
<reference evidence="2" key="1">
    <citation type="submission" date="2016-07" db="EMBL/GenBank/DDBJ databases">
        <title>De novo transcriptome assembly of four accessions of the metal hyperaccumulator plant Noccaea caerulescens.</title>
        <authorList>
            <person name="Blande D."/>
            <person name="Halimaa P."/>
            <person name="Tervahauta A.I."/>
            <person name="Aarts M.G."/>
            <person name="Karenlampi S.O."/>
        </authorList>
    </citation>
    <scope>NUCLEOTIDE SEQUENCE</scope>
</reference>
<dbReference type="AlphaFoldDB" id="A0A1J3FT52"/>
<accession>A0A1J3FT52</accession>
<feature type="compositionally biased region" description="Low complexity" evidence="1">
    <location>
        <begin position="103"/>
        <end position="130"/>
    </location>
</feature>
<gene>
    <name evidence="2" type="ORF">LC_TR6320_c0_g1_i1_g.21338</name>
</gene>
<feature type="compositionally biased region" description="Low complexity" evidence="1">
    <location>
        <begin position="82"/>
        <end position="92"/>
    </location>
</feature>
<proteinExistence type="predicted"/>
<protein>
    <submittedName>
        <fullName evidence="2">Uncharacterized protein</fullName>
    </submittedName>
</protein>
<evidence type="ECO:0000256" key="1">
    <source>
        <dbReference type="SAM" id="MobiDB-lite"/>
    </source>
</evidence>
<dbReference type="PANTHER" id="PTHR47481:SF38">
    <property type="entry name" value="POU DOMAIN, CLASS 4, TRANSCRIPTION FACTOR 1-LIKE"/>
    <property type="match status" value="1"/>
</dbReference>